<dbReference type="InterPro" id="IPR020581">
    <property type="entry name" value="GDC_P"/>
</dbReference>
<dbReference type="Proteomes" id="UP000789508">
    <property type="component" value="Unassembled WGS sequence"/>
</dbReference>
<feature type="domain" description="Glycine cleavage system P-protein N-terminal" evidence="9">
    <location>
        <begin position="517"/>
        <end position="795"/>
    </location>
</feature>
<evidence type="ECO:0000256" key="2">
    <source>
        <dbReference type="ARBA" id="ARBA00010756"/>
    </source>
</evidence>
<dbReference type="FunFam" id="3.90.1150.10:FF:000025">
    <property type="entry name" value="Glycine cleavage system P protein"/>
    <property type="match status" value="1"/>
</dbReference>
<dbReference type="EMBL" id="CAJVPS010002883">
    <property type="protein sequence ID" value="CAG8578323.1"/>
    <property type="molecule type" value="Genomic_DNA"/>
</dbReference>
<proteinExistence type="inferred from homology"/>
<comment type="function">
    <text evidence="8">The glycine cleavage system catalyzes the degradation of glycine.</text>
</comment>
<dbReference type="NCBIfam" id="TIGR00461">
    <property type="entry name" value="gcvP"/>
    <property type="match status" value="1"/>
</dbReference>
<dbReference type="GO" id="GO:0016594">
    <property type="term" value="F:glycine binding"/>
    <property type="evidence" value="ECO:0007669"/>
    <property type="project" value="TreeGrafter"/>
</dbReference>
<keyword evidence="3 7" id="KW-0663">Pyridoxal phosphate</keyword>
<dbReference type="EC" id="1.4.4.2" evidence="8"/>
<evidence type="ECO:0000256" key="1">
    <source>
        <dbReference type="ARBA" id="ARBA00001933"/>
    </source>
</evidence>
<dbReference type="InterPro" id="IPR049316">
    <property type="entry name" value="GDC-P_C"/>
</dbReference>
<accession>A0A9N9G3W8</accession>
<comment type="cofactor">
    <cofactor evidence="1 7 8">
        <name>pyridoxal 5'-phosphate</name>
        <dbReference type="ChEBI" id="CHEBI:597326"/>
    </cofactor>
</comment>
<comment type="subunit">
    <text evidence="5">Homodimer. The glycine cleavage system is composed of four proteins: P, T, L and H.</text>
</comment>
<dbReference type="GO" id="GO:0004375">
    <property type="term" value="F:glycine dehydrogenase (decarboxylating) activity"/>
    <property type="evidence" value="ECO:0007669"/>
    <property type="project" value="UniProtKB-UniRule"/>
</dbReference>
<dbReference type="Gene3D" id="3.90.1150.10">
    <property type="entry name" value="Aspartate Aminotransferase, domain 1"/>
    <property type="match status" value="2"/>
</dbReference>
<comment type="subcellular location">
    <subcellularLocation>
        <location evidence="8">Mitochondrion</location>
    </subcellularLocation>
</comment>
<dbReference type="InterPro" id="IPR049315">
    <property type="entry name" value="GDC-P_N"/>
</dbReference>
<dbReference type="InterPro" id="IPR015421">
    <property type="entry name" value="PyrdxlP-dep_Trfase_major"/>
</dbReference>
<dbReference type="NCBIfam" id="NF003346">
    <property type="entry name" value="PRK04366.1"/>
    <property type="match status" value="1"/>
</dbReference>
<dbReference type="SUPFAM" id="SSF53383">
    <property type="entry name" value="PLP-dependent transferases"/>
    <property type="match status" value="2"/>
</dbReference>
<name>A0A9N9G3W8_9GLOM</name>
<dbReference type="CDD" id="cd00613">
    <property type="entry name" value="GDC-P"/>
    <property type="match status" value="2"/>
</dbReference>
<feature type="domain" description="Glycine cleavage system P-protein N-terminal" evidence="9">
    <location>
        <begin position="71"/>
        <end position="496"/>
    </location>
</feature>
<dbReference type="HAMAP" id="MF_00711">
    <property type="entry name" value="GcvP"/>
    <property type="match status" value="1"/>
</dbReference>
<evidence type="ECO:0000256" key="7">
    <source>
        <dbReference type="PIRSR" id="PIRSR603437-50"/>
    </source>
</evidence>
<evidence type="ECO:0000259" key="9">
    <source>
        <dbReference type="Pfam" id="PF02347"/>
    </source>
</evidence>
<evidence type="ECO:0000256" key="4">
    <source>
        <dbReference type="ARBA" id="ARBA00023002"/>
    </source>
</evidence>
<comment type="caution">
    <text evidence="11">The sequence shown here is derived from an EMBL/GenBank/DDBJ whole genome shotgun (WGS) entry which is preliminary data.</text>
</comment>
<dbReference type="InterPro" id="IPR015422">
    <property type="entry name" value="PyrdxlP-dep_Trfase_small"/>
</dbReference>
<evidence type="ECO:0000256" key="6">
    <source>
        <dbReference type="ARBA" id="ARBA00049026"/>
    </source>
</evidence>
<feature type="modified residue" description="N6-(pyridoxal phosphate)lysine" evidence="7">
    <location>
        <position position="766"/>
    </location>
</feature>
<dbReference type="GO" id="GO:0030170">
    <property type="term" value="F:pyridoxal phosphate binding"/>
    <property type="evidence" value="ECO:0007669"/>
    <property type="project" value="TreeGrafter"/>
</dbReference>
<feature type="domain" description="Glycine dehydrogenase C-terminal" evidence="10">
    <location>
        <begin position="838"/>
        <end position="959"/>
    </location>
</feature>
<dbReference type="PANTHER" id="PTHR11773">
    <property type="entry name" value="GLYCINE DEHYDROGENASE, DECARBOXYLATING"/>
    <property type="match status" value="1"/>
</dbReference>
<dbReference type="OrthoDB" id="6537869at2759"/>
<dbReference type="FunFam" id="3.90.1150.10:FF:000007">
    <property type="entry name" value="Glycine dehydrogenase (decarboxylating), mitochondrial"/>
    <property type="match status" value="1"/>
</dbReference>
<evidence type="ECO:0000313" key="11">
    <source>
        <dbReference type="EMBL" id="CAG8578323.1"/>
    </source>
</evidence>
<dbReference type="FunFam" id="3.40.640.10:FF:000005">
    <property type="entry name" value="Glycine dehydrogenase (decarboxylating), mitochondrial"/>
    <property type="match status" value="1"/>
</dbReference>
<evidence type="ECO:0000313" key="12">
    <source>
        <dbReference type="Proteomes" id="UP000789508"/>
    </source>
</evidence>
<dbReference type="Pfam" id="PF21478">
    <property type="entry name" value="GcvP2_C"/>
    <property type="match status" value="1"/>
</dbReference>
<dbReference type="GO" id="GO:0005960">
    <property type="term" value="C:glycine cleavage complex"/>
    <property type="evidence" value="ECO:0007669"/>
    <property type="project" value="TreeGrafter"/>
</dbReference>
<evidence type="ECO:0000256" key="8">
    <source>
        <dbReference type="RuleBase" id="RU364056"/>
    </source>
</evidence>
<dbReference type="InterPro" id="IPR015424">
    <property type="entry name" value="PyrdxlP-dep_Trfase"/>
</dbReference>
<dbReference type="FunFam" id="3.40.640.10:FF:000007">
    <property type="entry name" value="glycine dehydrogenase (Decarboxylating), mitochondrial"/>
    <property type="match status" value="1"/>
</dbReference>
<protein>
    <recommendedName>
        <fullName evidence="8">Glycine cleavage system P protein</fullName>
        <ecNumber evidence="8">1.4.4.2</ecNumber>
    </recommendedName>
</protein>
<comment type="similarity">
    <text evidence="2 8">Belongs to the GcvP family.</text>
</comment>
<keyword evidence="8" id="KW-0809">Transit peptide</keyword>
<dbReference type="Gene3D" id="3.40.640.10">
    <property type="entry name" value="Type I PLP-dependent aspartate aminotransferase-like (Major domain)"/>
    <property type="match status" value="2"/>
</dbReference>
<dbReference type="InterPro" id="IPR003437">
    <property type="entry name" value="GcvP"/>
</dbReference>
<evidence type="ECO:0000256" key="5">
    <source>
        <dbReference type="ARBA" id="ARBA00046415"/>
    </source>
</evidence>
<reference evidence="11" key="1">
    <citation type="submission" date="2021-06" db="EMBL/GenBank/DDBJ databases">
        <authorList>
            <person name="Kallberg Y."/>
            <person name="Tangrot J."/>
            <person name="Rosling A."/>
        </authorList>
    </citation>
    <scope>NUCLEOTIDE SEQUENCE</scope>
    <source>
        <strain evidence="11">FL130A</strain>
    </source>
</reference>
<keyword evidence="4 8" id="KW-0560">Oxidoreductase</keyword>
<organism evidence="11 12">
    <name type="scientific">Ambispora leptoticha</name>
    <dbReference type="NCBI Taxonomy" id="144679"/>
    <lineage>
        <taxon>Eukaryota</taxon>
        <taxon>Fungi</taxon>
        <taxon>Fungi incertae sedis</taxon>
        <taxon>Mucoromycota</taxon>
        <taxon>Glomeromycotina</taxon>
        <taxon>Glomeromycetes</taxon>
        <taxon>Archaeosporales</taxon>
        <taxon>Ambisporaceae</taxon>
        <taxon>Ambispora</taxon>
    </lineage>
</organism>
<gene>
    <name evidence="11" type="ORF">ALEPTO_LOCUS7137</name>
</gene>
<dbReference type="PANTHER" id="PTHR11773:SF1">
    <property type="entry name" value="GLYCINE DEHYDROGENASE (DECARBOXYLATING), MITOCHONDRIAL"/>
    <property type="match status" value="1"/>
</dbReference>
<comment type="catalytic activity">
    <reaction evidence="6 8">
        <text>N(6)-[(R)-lipoyl]-L-lysyl-[glycine-cleavage complex H protein] + glycine + H(+) = N(6)-[(R)-S(8)-aminomethyldihydrolipoyl]-L-lysyl-[glycine-cleavage complex H protein] + CO2</text>
        <dbReference type="Rhea" id="RHEA:24304"/>
        <dbReference type="Rhea" id="RHEA-COMP:10494"/>
        <dbReference type="Rhea" id="RHEA-COMP:10495"/>
        <dbReference type="ChEBI" id="CHEBI:15378"/>
        <dbReference type="ChEBI" id="CHEBI:16526"/>
        <dbReference type="ChEBI" id="CHEBI:57305"/>
        <dbReference type="ChEBI" id="CHEBI:83099"/>
        <dbReference type="ChEBI" id="CHEBI:83143"/>
        <dbReference type="EC" id="1.4.4.2"/>
    </reaction>
</comment>
<evidence type="ECO:0000259" key="10">
    <source>
        <dbReference type="Pfam" id="PF21478"/>
    </source>
</evidence>
<evidence type="ECO:0000256" key="3">
    <source>
        <dbReference type="ARBA" id="ARBA00022898"/>
    </source>
</evidence>
<dbReference type="Pfam" id="PF02347">
    <property type="entry name" value="GDC-P"/>
    <property type="match status" value="2"/>
</dbReference>
<dbReference type="AlphaFoldDB" id="A0A9N9G3W8"/>
<sequence length="1022" mass="113224">MFLQLRSKCPRRFLNGSFVEKIYRKQPTVSPTSFKFSYKLARSSSYQDYKFFSSSSACKLEAFAPLDTFPRRHIGPSDTEIKSMLAFVGVKDLEDLVSKTIPANVRTTKSLSLENGLTENALIKRLRDIASQNKTFKSYIGMGYTDTIVPPVILRNVLESPGWYTQYTPYQPEISQGRLESLLNFQTMVTDLTGMSIANASLLDEGTAAAEAMLMCYSFAQRKRNVFFVDKNCHPQTISCLNTRAESFGIRIIIGDSFNFDFDQYDKDLAGVLIQYPATDGSIYDFSSLAQKIHSLGGQVVCATDLLALAIVVPPGELGADIALGNSQRFGVPLSYGGPHAAFIGCKDQHKRRMPGRLVGVSKDTFGNKAYRLSLQTREQHIRREKATSNICTAQALLANMSAMYGVYHGPEGIKAIAHRVHNLTSILAEAIRQLGYTIKTEQFFDTLNVYVDEGADILIKKAIDAQINLRKVNEHTVGITLDETVTKEDLDILLNKVFSKTSDLQSPNLAEIAKTIKSEIDSRLIRKSSFMKHPVFNSYHSETEMLRYIYHLQSKDLSLVHSMIPLGSCTMKLNATVEMMPITWPEFTNIHPFAPVDQAEGYRILIKELENDLAKVTGFDGISMQPNSGAQGEYTGLRVIRAYHQSKGEEKRDVCLIPVSAHGTNPASAAMAGLKVVPVKCQTNGDLDMKDLENKAIKYSDHLAAFMVTYPSTFGVFEQGVVEACKIIHEHGGQVYMDGANLNAQIGLCNPAEIGADVCHLNLHKTFCIPHGGGGPGMGPIGVKSHLVPFLPGHPIISTGGDQGIGPIAAAPFGSAAILPISWAYIKLMGAEGLTDATRIALLNANYMARRLASHYKILFTNQNGMCAHEFIIDIRPFGKSAGIEAIDIAKRLQDYGFHSPTMSWPVPNTLMIEPTESESKAELDRFCDAMISIRKEIQAIEEGKQLKDNNLLTNSPHTIEVLIKETWDKAYSREQAAFPANYLKERKFWPRVGRLDDAYGDKNLVCSCPPIEDYDFEKQN</sequence>
<dbReference type="GO" id="GO:0019464">
    <property type="term" value="P:glycine decarboxylation via glycine cleavage system"/>
    <property type="evidence" value="ECO:0007669"/>
    <property type="project" value="TreeGrafter"/>
</dbReference>
<dbReference type="GO" id="GO:0005739">
    <property type="term" value="C:mitochondrion"/>
    <property type="evidence" value="ECO:0007669"/>
    <property type="project" value="UniProtKB-SubCell"/>
</dbReference>
<keyword evidence="12" id="KW-1185">Reference proteome</keyword>
<keyword evidence="8" id="KW-0496">Mitochondrion</keyword>